<dbReference type="GO" id="GO:0006325">
    <property type="term" value="P:chromatin organization"/>
    <property type="evidence" value="ECO:0007669"/>
    <property type="project" value="TreeGrafter"/>
</dbReference>
<sequence length="279" mass="31781">MYNNIVDHLDEKFELTYLIRPNSKREHAENDNSVCIWDCAFEPTIEGQDATCGANTVSMIECHTGKVIAKYTNLIEVENYYSLDWTVIKVTGEGDGDKEATTGNRNQYCPILAAGGQLGEVIFLNRMQGECFRYAEPKVSKLQPITQIRFSRENPKWLFVGSEDKYVYMYDIGELNDTEQDEATCLVKFIGLKKDPTSINVVKNNLIVGCSNGLIVVYNLTNIPTVEEVQKSGHPINISINHQFSSLHNTYIDDIIPYYPQYHQTNENSLTNLFCKFIF</sequence>
<evidence type="ECO:0000313" key="5">
    <source>
        <dbReference type="EMBL" id="ORX51850.1"/>
    </source>
</evidence>
<dbReference type="Proteomes" id="UP000193719">
    <property type="component" value="Unassembled WGS sequence"/>
</dbReference>
<proteinExistence type="predicted"/>
<protein>
    <recommendedName>
        <fullName evidence="4">Leucine-rich repeat and WD repeat-containing protein 1 WD domain-containing protein</fullName>
    </recommendedName>
</protein>
<dbReference type="GO" id="GO:0071169">
    <property type="term" value="P:establishment of protein localization to chromatin"/>
    <property type="evidence" value="ECO:0007669"/>
    <property type="project" value="TreeGrafter"/>
</dbReference>
<dbReference type="InterPro" id="IPR052489">
    <property type="entry name" value="LRWD1"/>
</dbReference>
<keyword evidence="2" id="KW-0158">Chromosome</keyword>
<evidence type="ECO:0000313" key="6">
    <source>
        <dbReference type="Proteomes" id="UP000193719"/>
    </source>
</evidence>
<evidence type="ECO:0000256" key="1">
    <source>
        <dbReference type="ARBA" id="ARBA00004286"/>
    </source>
</evidence>
<dbReference type="PANTHER" id="PTHR24370:SF10">
    <property type="entry name" value="LEUCINE-RICH REPEAT AND WD REPEAT-CONTAINING PROTEIN 1"/>
    <property type="match status" value="1"/>
</dbReference>
<name>A0A1Y1VBB2_9FUNG</name>
<reference evidence="5 6" key="2">
    <citation type="submission" date="2016-08" db="EMBL/GenBank/DDBJ databases">
        <title>Pervasive Adenine N6-methylation of Active Genes in Fungi.</title>
        <authorList>
            <consortium name="DOE Joint Genome Institute"/>
            <person name="Mondo S.J."/>
            <person name="Dannebaum R.O."/>
            <person name="Kuo R.C."/>
            <person name="Labutti K."/>
            <person name="Haridas S."/>
            <person name="Kuo A."/>
            <person name="Salamov A."/>
            <person name="Ahrendt S.R."/>
            <person name="Lipzen A."/>
            <person name="Sullivan W."/>
            <person name="Andreopoulos W.B."/>
            <person name="Clum A."/>
            <person name="Lindquist E."/>
            <person name="Daum C."/>
            <person name="Ramamoorthy G.K."/>
            <person name="Gryganskyi A."/>
            <person name="Culley D."/>
            <person name="Magnuson J.K."/>
            <person name="James T.Y."/>
            <person name="O'Malley M.A."/>
            <person name="Stajich J.E."/>
            <person name="Spatafora J.W."/>
            <person name="Visel A."/>
            <person name="Grigoriev I.V."/>
        </authorList>
    </citation>
    <scope>NUCLEOTIDE SEQUENCE [LARGE SCALE GENOMIC DNA]</scope>
    <source>
        <strain evidence="6">finn</strain>
    </source>
</reference>
<dbReference type="SUPFAM" id="SSF50978">
    <property type="entry name" value="WD40 repeat-like"/>
    <property type="match status" value="1"/>
</dbReference>
<comment type="subcellular location">
    <subcellularLocation>
        <location evidence="1">Chromosome</location>
    </subcellularLocation>
</comment>
<evidence type="ECO:0000256" key="3">
    <source>
        <dbReference type="ARBA" id="ARBA00022614"/>
    </source>
</evidence>
<dbReference type="GO" id="GO:0003682">
    <property type="term" value="F:chromatin binding"/>
    <property type="evidence" value="ECO:0007669"/>
    <property type="project" value="TreeGrafter"/>
</dbReference>
<dbReference type="InterPro" id="IPR001680">
    <property type="entry name" value="WD40_rpt"/>
</dbReference>
<dbReference type="InterPro" id="IPR056160">
    <property type="entry name" value="WD_LRWD1"/>
</dbReference>
<dbReference type="PANTHER" id="PTHR24370">
    <property type="entry name" value="OPTICIN"/>
    <property type="match status" value="1"/>
</dbReference>
<dbReference type="SMART" id="SM00320">
    <property type="entry name" value="WD40"/>
    <property type="match status" value="2"/>
</dbReference>
<keyword evidence="6" id="KW-1185">Reference proteome</keyword>
<dbReference type="InterPro" id="IPR036322">
    <property type="entry name" value="WD40_repeat_dom_sf"/>
</dbReference>
<dbReference type="InterPro" id="IPR015943">
    <property type="entry name" value="WD40/YVTN_repeat-like_dom_sf"/>
</dbReference>
<evidence type="ECO:0000259" key="4">
    <source>
        <dbReference type="Pfam" id="PF23215"/>
    </source>
</evidence>
<gene>
    <name evidence="5" type="ORF">BCR36DRAFT_287452</name>
</gene>
<dbReference type="EMBL" id="MCFH01000017">
    <property type="protein sequence ID" value="ORX51850.1"/>
    <property type="molecule type" value="Genomic_DNA"/>
</dbReference>
<reference evidence="5 6" key="1">
    <citation type="submission" date="2016-08" db="EMBL/GenBank/DDBJ databases">
        <title>Genomes of anaerobic fungi encode conserved fungal cellulosomes for biomass hydrolysis.</title>
        <authorList>
            <consortium name="DOE Joint Genome Institute"/>
            <person name="Haitjema C.H."/>
            <person name="Gilmore S.P."/>
            <person name="Henske J.K."/>
            <person name="Solomon K.V."/>
            <person name="De Groot R."/>
            <person name="Kuo A."/>
            <person name="Mondo S.J."/>
            <person name="Salamov A.A."/>
            <person name="Labutti K."/>
            <person name="Zhao Z."/>
            <person name="Chiniquy J."/>
            <person name="Barry K."/>
            <person name="Brewer H.M."/>
            <person name="Purvine S.O."/>
            <person name="Wright A.T."/>
            <person name="Boxma B."/>
            <person name="Van Alen T."/>
            <person name="Hackstein J.H."/>
            <person name="Baker S.E."/>
            <person name="Grigoriev I.V."/>
            <person name="O'Malley M.A."/>
        </authorList>
    </citation>
    <scope>NUCLEOTIDE SEQUENCE [LARGE SCALE GENOMIC DNA]</scope>
    <source>
        <strain evidence="6">finn</strain>
    </source>
</reference>
<evidence type="ECO:0000256" key="2">
    <source>
        <dbReference type="ARBA" id="ARBA00022454"/>
    </source>
</evidence>
<comment type="caution">
    <text evidence="5">The sequence shown here is derived from an EMBL/GenBank/DDBJ whole genome shotgun (WGS) entry which is preliminary data.</text>
</comment>
<dbReference type="Pfam" id="PF23215">
    <property type="entry name" value="WD_LRWD1"/>
    <property type="match status" value="1"/>
</dbReference>
<accession>A0A1Y1VBB2</accession>
<dbReference type="STRING" id="1754191.A0A1Y1VBB2"/>
<dbReference type="GO" id="GO:0005664">
    <property type="term" value="C:nuclear origin of replication recognition complex"/>
    <property type="evidence" value="ECO:0007669"/>
    <property type="project" value="TreeGrafter"/>
</dbReference>
<dbReference type="AlphaFoldDB" id="A0A1Y1VBB2"/>
<dbReference type="Gene3D" id="2.130.10.10">
    <property type="entry name" value="YVTN repeat-like/Quinoprotein amine dehydrogenase"/>
    <property type="match status" value="1"/>
</dbReference>
<feature type="domain" description="Leucine-rich repeat and WD repeat-containing protein 1 WD" evidence="4">
    <location>
        <begin position="24"/>
        <end position="187"/>
    </location>
</feature>
<dbReference type="OrthoDB" id="7318948at2759"/>
<keyword evidence="3" id="KW-0433">Leucine-rich repeat</keyword>
<organism evidence="5 6">
    <name type="scientific">Piromyces finnis</name>
    <dbReference type="NCBI Taxonomy" id="1754191"/>
    <lineage>
        <taxon>Eukaryota</taxon>
        <taxon>Fungi</taxon>
        <taxon>Fungi incertae sedis</taxon>
        <taxon>Chytridiomycota</taxon>
        <taxon>Chytridiomycota incertae sedis</taxon>
        <taxon>Neocallimastigomycetes</taxon>
        <taxon>Neocallimastigales</taxon>
        <taxon>Neocallimastigaceae</taxon>
        <taxon>Piromyces</taxon>
    </lineage>
</organism>